<dbReference type="InterPro" id="IPR018306">
    <property type="entry name" value="Phage_T5_Orf172_DNA-bd"/>
</dbReference>
<gene>
    <name evidence="2" type="ORF">GD578_15855</name>
</gene>
<reference evidence="2 3" key="1">
    <citation type="journal article" date="2021" name="MSphere">
        <title>Complete Genome Sequencing of Acinetobacter baumannii AC1633 and Acinetobacter nosocomialis AC1530 Unveils a Large Multidrug-Resistant Plasmid Encoding the NDM-1 and OXA-58 Carbapenemases.</title>
        <authorList>
            <person name="Alattraqchi A.G."/>
            <person name="Mohd Rani F."/>
            <person name="A. Rahman N.I."/>
            <person name="Ismail S."/>
            <person name="Cleary D.W."/>
            <person name="Clarke S.C."/>
            <person name="Yeo C.C."/>
        </authorList>
    </citation>
    <scope>NUCLEOTIDE SEQUENCE [LARGE SCALE GENOMIC DNA]</scope>
    <source>
        <strain evidence="2 3">AC1530</strain>
    </source>
</reference>
<proteinExistence type="predicted"/>
<dbReference type="AlphaFoldDB" id="A0AB37CXK2"/>
<protein>
    <recommendedName>
        <fullName evidence="1">Bacteriophage T5 Orf172 DNA-binding domain-containing protein</fullName>
    </recommendedName>
</protein>
<evidence type="ECO:0000313" key="2">
    <source>
        <dbReference type="EMBL" id="QGA45191.1"/>
    </source>
</evidence>
<evidence type="ECO:0000259" key="1">
    <source>
        <dbReference type="Pfam" id="PF10544"/>
    </source>
</evidence>
<evidence type="ECO:0000313" key="3">
    <source>
        <dbReference type="Proteomes" id="UP000325778"/>
    </source>
</evidence>
<dbReference type="Pfam" id="PF10544">
    <property type="entry name" value="T5orf172"/>
    <property type="match status" value="1"/>
</dbReference>
<sequence>METSNLYFIHFPKMSALKIGKADDIEDRYNNLKKYWGEADLTNSYYVNMPSREVYKYEKSLHLLYSKYSISLPEGDGKTEFFDIQVLDKIISYFSSCTDFELKKDIKLKSKEFLNKKSKFKRNKLKQSSNAVFLSISEMNIRLNKLSKLLNFLIKFKNKLFFQYDLIDGEYYFRVKLDSNIDEINFNKLIDKIWNLLSFKNNTHTGWGWFTISTWCTRCFSERTFQIVITDPMSLDSDHFCKIFFEGWSVLVYPVLQKLPNKSNVLNHNLAITTWSIN</sequence>
<accession>A0AB37CXK2</accession>
<feature type="domain" description="Bacteriophage T5 Orf172 DNA-binding" evidence="1">
    <location>
        <begin position="7"/>
        <end position="86"/>
    </location>
</feature>
<dbReference type="RefSeq" id="WP_002051521.1">
    <property type="nucleotide sequence ID" value="NZ_CABMHW010000003.1"/>
</dbReference>
<dbReference type="Proteomes" id="UP000325778">
    <property type="component" value="Chromosome"/>
</dbReference>
<name>A0AB37CXK2_ACINO</name>
<organism evidence="2 3">
    <name type="scientific">Acinetobacter nosocomialis</name>
    <dbReference type="NCBI Taxonomy" id="106654"/>
    <lineage>
        <taxon>Bacteria</taxon>
        <taxon>Pseudomonadati</taxon>
        <taxon>Pseudomonadota</taxon>
        <taxon>Gammaproteobacteria</taxon>
        <taxon>Moraxellales</taxon>
        <taxon>Moraxellaceae</taxon>
        <taxon>Acinetobacter</taxon>
        <taxon>Acinetobacter calcoaceticus/baumannii complex</taxon>
    </lineage>
</organism>
<dbReference type="EMBL" id="CP045560">
    <property type="protein sequence ID" value="QGA45191.1"/>
    <property type="molecule type" value="Genomic_DNA"/>
</dbReference>